<dbReference type="EMBL" id="ANJA01001800">
    <property type="protein sequence ID" value="ETO74417.1"/>
    <property type="molecule type" value="Genomic_DNA"/>
</dbReference>
<dbReference type="AlphaFoldDB" id="A0A081A6A6"/>
<protein>
    <submittedName>
        <fullName evidence="1">Uncharacterized protein</fullName>
    </submittedName>
</protein>
<evidence type="ECO:0000313" key="2">
    <source>
        <dbReference type="Proteomes" id="UP000028582"/>
    </source>
</evidence>
<comment type="caution">
    <text evidence="1">The sequence shown here is derived from an EMBL/GenBank/DDBJ whole genome shotgun (WGS) entry which is preliminary data.</text>
</comment>
<name>A0A081A6A6_PHYNI</name>
<proteinExistence type="predicted"/>
<sequence length="64" mass="7310">MQSEASEEFNMGAERAPSAKQIIQEGLRVLFHWEYVALVEYVEGIVPLVFVAYKSVLENLPNIR</sequence>
<dbReference type="Proteomes" id="UP000028582">
    <property type="component" value="Unassembled WGS sequence"/>
</dbReference>
<reference evidence="1 2" key="1">
    <citation type="submission" date="2013-11" db="EMBL/GenBank/DDBJ databases">
        <title>The Genome Sequence of Phytophthora parasitica P1976.</title>
        <authorList>
            <consortium name="The Broad Institute Genomics Platform"/>
            <person name="Russ C."/>
            <person name="Tyler B."/>
            <person name="Panabieres F."/>
            <person name="Shan W."/>
            <person name="Tripathy S."/>
            <person name="Grunwald N."/>
            <person name="Machado M."/>
            <person name="Johnson C.S."/>
            <person name="Walker B."/>
            <person name="Young S."/>
            <person name="Zeng Q."/>
            <person name="Gargeya S."/>
            <person name="Fitzgerald M."/>
            <person name="Haas B."/>
            <person name="Abouelleil A."/>
            <person name="Allen A.W."/>
            <person name="Alvarado L."/>
            <person name="Arachchi H.M."/>
            <person name="Berlin A.M."/>
            <person name="Chapman S.B."/>
            <person name="Gainer-Dewar J."/>
            <person name="Goldberg J."/>
            <person name="Griggs A."/>
            <person name="Gujja S."/>
            <person name="Hansen M."/>
            <person name="Howarth C."/>
            <person name="Imamovic A."/>
            <person name="Ireland A."/>
            <person name="Larimer J."/>
            <person name="McCowan C."/>
            <person name="Murphy C."/>
            <person name="Pearson M."/>
            <person name="Poon T.W."/>
            <person name="Priest M."/>
            <person name="Roberts A."/>
            <person name="Saif S."/>
            <person name="Shea T."/>
            <person name="Sisk P."/>
            <person name="Sykes S."/>
            <person name="Wortman J."/>
            <person name="Nusbaum C."/>
            <person name="Birren B."/>
        </authorList>
    </citation>
    <scope>NUCLEOTIDE SEQUENCE [LARGE SCALE GENOMIC DNA]</scope>
    <source>
        <strain evidence="1 2">P1976</strain>
    </source>
</reference>
<organism evidence="1 2">
    <name type="scientific">Phytophthora nicotianae P1976</name>
    <dbReference type="NCBI Taxonomy" id="1317066"/>
    <lineage>
        <taxon>Eukaryota</taxon>
        <taxon>Sar</taxon>
        <taxon>Stramenopiles</taxon>
        <taxon>Oomycota</taxon>
        <taxon>Peronosporomycetes</taxon>
        <taxon>Peronosporales</taxon>
        <taxon>Peronosporaceae</taxon>
        <taxon>Phytophthora</taxon>
    </lineage>
</organism>
<gene>
    <name evidence="1" type="ORF">F444_09848</name>
</gene>
<accession>A0A081A6A6</accession>
<evidence type="ECO:0000313" key="1">
    <source>
        <dbReference type="EMBL" id="ETO74417.1"/>
    </source>
</evidence>